<dbReference type="AlphaFoldDB" id="A0A3M0S9K6"/>
<name>A0A3M0S9K6_9CLOT</name>
<keyword evidence="2" id="KW-0378">Hydrolase</keyword>
<feature type="domain" description="GIY-YIG" evidence="1">
    <location>
        <begin position="4"/>
        <end position="84"/>
    </location>
</feature>
<comment type="caution">
    <text evidence="2">The sequence shown here is derived from an EMBL/GenBank/DDBJ whole genome shotgun (WGS) entry which is preliminary data.</text>
</comment>
<keyword evidence="2" id="KW-0255">Endonuclease</keyword>
<evidence type="ECO:0000259" key="1">
    <source>
        <dbReference type="PROSITE" id="PS50164"/>
    </source>
</evidence>
<keyword evidence="2" id="KW-0540">Nuclease</keyword>
<dbReference type="SMART" id="SM00465">
    <property type="entry name" value="GIYc"/>
    <property type="match status" value="1"/>
</dbReference>
<dbReference type="InterPro" id="IPR000305">
    <property type="entry name" value="GIY-YIG_endonuc"/>
</dbReference>
<dbReference type="Proteomes" id="UP000277999">
    <property type="component" value="Unassembled WGS sequence"/>
</dbReference>
<dbReference type="Pfam" id="PF01541">
    <property type="entry name" value="GIY-YIG"/>
    <property type="match status" value="1"/>
</dbReference>
<dbReference type="RefSeq" id="WP_122059987.1">
    <property type="nucleotide sequence ID" value="NZ_RFAQ01000074.1"/>
</dbReference>
<dbReference type="InterPro" id="IPR035901">
    <property type="entry name" value="GIY-YIG_endonuc_sf"/>
</dbReference>
<proteinExistence type="predicted"/>
<gene>
    <name evidence="2" type="ORF">D9O40_16775</name>
</gene>
<evidence type="ECO:0000313" key="3">
    <source>
        <dbReference type="Proteomes" id="UP000277999"/>
    </source>
</evidence>
<dbReference type="PROSITE" id="PS50164">
    <property type="entry name" value="GIY_YIG"/>
    <property type="match status" value="1"/>
</dbReference>
<dbReference type="SUPFAM" id="SSF82771">
    <property type="entry name" value="GIY-YIG endonuclease"/>
    <property type="match status" value="1"/>
</dbReference>
<protein>
    <submittedName>
        <fullName evidence="2">Endonuclease</fullName>
    </submittedName>
</protein>
<reference evidence="2 3" key="1">
    <citation type="submission" date="2018-10" db="EMBL/GenBank/DDBJ databases">
        <title>Genome-centric metagenomics revealed C2 chemical producing, CO utilizing Clostridium with novel acetogenic gene cluster.</title>
        <authorList>
            <person name="Kang H."/>
            <person name="Park B."/>
            <person name="Choi I.G."/>
            <person name="Chang I.S."/>
        </authorList>
    </citation>
    <scope>NUCLEOTIDE SEQUENCE [LARGE SCALE GENOMIC DNA]</scope>
    <source>
        <strain evidence="2 3">H21-9</strain>
    </source>
</reference>
<accession>A0A3M0S9K6</accession>
<dbReference type="Gene3D" id="3.40.1440.10">
    <property type="entry name" value="GIY-YIG endonuclease"/>
    <property type="match status" value="1"/>
</dbReference>
<dbReference type="EMBL" id="RFAQ01000074">
    <property type="protein sequence ID" value="RMC95192.1"/>
    <property type="molecule type" value="Genomic_DNA"/>
</dbReference>
<dbReference type="GO" id="GO:0004519">
    <property type="term" value="F:endonuclease activity"/>
    <property type="evidence" value="ECO:0007669"/>
    <property type="project" value="UniProtKB-KW"/>
</dbReference>
<organism evidence="2 3">
    <name type="scientific">Clostridium autoethanogenum</name>
    <dbReference type="NCBI Taxonomy" id="84023"/>
    <lineage>
        <taxon>Bacteria</taxon>
        <taxon>Bacillati</taxon>
        <taxon>Bacillota</taxon>
        <taxon>Clostridia</taxon>
        <taxon>Eubacteriales</taxon>
        <taxon>Clostridiaceae</taxon>
        <taxon>Clostridium</taxon>
    </lineage>
</organism>
<evidence type="ECO:0000313" key="2">
    <source>
        <dbReference type="EMBL" id="RMC95192.1"/>
    </source>
</evidence>
<sequence length="195" mass="22550">MKQKVSGIYGIEDVKTGNLYVGHSKDIAKRWSNHASNFKDNKHLYKKLQNAYNDDCKRIKYTILEECKSELLKSREDFWMKYIQKIDGWTLINIQQHGGATKTVKDTTKMCAAQTGESNGHCTKLNKEKVKQIKIYQKNNTYSDDELANIYNVSLTHINNIRNGKRWASVKIDENKVIPFGEDITHNTVFGDTDR</sequence>